<dbReference type="EMBL" id="CM024795">
    <property type="protein sequence ID" value="KAG8001026.1"/>
    <property type="molecule type" value="Genomic_DNA"/>
</dbReference>
<dbReference type="Proteomes" id="UP000805704">
    <property type="component" value="Chromosome 7"/>
</dbReference>
<name>A0ACB7EJJ2_NIBAL</name>
<protein>
    <submittedName>
        <fullName evidence="1">Elongation factor-like GTPase 1</fullName>
    </submittedName>
</protein>
<proteinExistence type="predicted"/>
<comment type="caution">
    <text evidence="1">The sequence shown here is derived from an EMBL/GenBank/DDBJ whole genome shotgun (WGS) entry which is preliminary data.</text>
</comment>
<keyword evidence="2" id="KW-1185">Reference proteome</keyword>
<evidence type="ECO:0000313" key="2">
    <source>
        <dbReference type="Proteomes" id="UP000805704"/>
    </source>
</evidence>
<evidence type="ECO:0000313" key="1">
    <source>
        <dbReference type="EMBL" id="KAG8001026.1"/>
    </source>
</evidence>
<organism evidence="1 2">
    <name type="scientific">Nibea albiflora</name>
    <name type="common">Yellow drum</name>
    <name type="synonym">Corvina albiflora</name>
    <dbReference type="NCBI Taxonomy" id="240163"/>
    <lineage>
        <taxon>Eukaryota</taxon>
        <taxon>Metazoa</taxon>
        <taxon>Chordata</taxon>
        <taxon>Craniata</taxon>
        <taxon>Vertebrata</taxon>
        <taxon>Euteleostomi</taxon>
        <taxon>Actinopterygii</taxon>
        <taxon>Neopterygii</taxon>
        <taxon>Teleostei</taxon>
        <taxon>Neoteleostei</taxon>
        <taxon>Acanthomorphata</taxon>
        <taxon>Eupercaria</taxon>
        <taxon>Sciaenidae</taxon>
        <taxon>Nibea</taxon>
    </lineage>
</organism>
<accession>A0ACB7EJJ2</accession>
<reference evidence="1" key="1">
    <citation type="submission" date="2020-04" db="EMBL/GenBank/DDBJ databases">
        <title>A chromosome-scale assembly and high-density genetic map of the yellow drum (Nibea albiflora) genome.</title>
        <authorList>
            <person name="Xu D."/>
            <person name="Zhang W."/>
            <person name="Chen R."/>
            <person name="Tan P."/>
            <person name="Wang L."/>
            <person name="Song H."/>
            <person name="Tian L."/>
            <person name="Zhu Q."/>
            <person name="Wang B."/>
        </authorList>
    </citation>
    <scope>NUCLEOTIDE SEQUENCE</scope>
    <source>
        <strain evidence="1">ZJHYS-2018</strain>
    </source>
</reference>
<sequence length="993" mass="110129">MGLTSLDKIIALQRNPANTRNLCILAHVDHGKTTLADCLVASNGIISSRLAGKLRYLDSREDEQIRGITMKSSAISLHYRHGDQEYLVNLIDSPGHVDFSSEVSTAVRLCDGAIVVVDAVEGVCPQTQAVLRQAWLENIRPVLVINKIDRLIMELMLTSQEAYAHLQKILEQVNAVTGALFTSKVLEERAEKEKEEEKESESLSGDQVYDWSAGLEEADDSHLYFSPDQGNVVFASAIDGWGFSIQQFAHIYSQRMGIKREVLLKTLWGDFYLNAKAKKIMKGAQAKGKKPLFVQLVLDNIWSLYDAVVTRRDKEKVEKVVSSLGVKVMARDSRHSDPKVLLSAICSQWLPLSQAVLSKMENLSLKDEEEQKDTFIAFARVYSGVVKKGQRVFVLGPKYDPAQGLNKLPEACTASDCVPEVPHLSCCSMESLYLLMGRELEELEEVPAGNVLGIGGLEECVLKSATLSTSPACPPFIPLNFEATPIVRVAIEPKHPSEMPKLVRGMRLLNQADPCAEVLIQETGEHVLVTAGEVHLQRCLDDLRDRFAKIEISASKPIIPFRETVVRPPKVDMVNEDLGKQQKVAIIHQGRSSDTLHVDSTGLVTLTTPNRLATVSVRAIPLPQEVTNLLESSTELIRTLEQLNISLREGKSLEVSLRTLEAIAGLKAQLESLLQGRKWRNTVESIWSFGPRRYGPNILLNSVEGYQRPSVWQCLVKGDKAVEDGTQATAIRDFDNSIISGFQLATLSGPMCEEPLMGVCFSVERWDIQSSALPQHQDSLEEDSLPHDASADSKVEESTKTSEQTDGTATGPSQARRRPEAASADCYGPVSGQLIAAMKEACRHAFQAQPQRLMAAMYTCEIMATAEVLGRVYGVLGKREGRVLHEEMKEGTDMFIIKAVLPVAESFGFADEIRKRTSGLASPQLVFSHWEVITSDPYWVPTTEEEYLHFGEKADSANQALKYMNAVRRRKGLYVEEKIVEHAEKQRTLSKNK</sequence>
<gene>
    <name evidence="1" type="primary">EFL1</name>
    <name evidence="1" type="ORF">GBF38_004813</name>
</gene>